<evidence type="ECO:0000313" key="2">
    <source>
        <dbReference type="Proteomes" id="UP000551616"/>
    </source>
</evidence>
<protein>
    <submittedName>
        <fullName evidence="1">Uncharacterized protein</fullName>
    </submittedName>
</protein>
<dbReference type="Proteomes" id="UP000551616">
    <property type="component" value="Unassembled WGS sequence"/>
</dbReference>
<reference evidence="1 2" key="1">
    <citation type="submission" date="2020-05" db="EMBL/GenBank/DDBJ databases">
        <title>Bremerella alba sp. nov., a novel planctomycete isolated from the surface of the macroalga Fucus spiralis.</title>
        <authorList>
            <person name="Godinho O."/>
            <person name="Botelho R."/>
            <person name="Albuquerque L."/>
            <person name="Wiegand S."/>
            <person name="Da Costa M.S."/>
            <person name="Lobo-Da-Cunha A."/>
            <person name="Jogler C."/>
            <person name="Lage O.M."/>
        </authorList>
    </citation>
    <scope>NUCLEOTIDE SEQUENCE [LARGE SCALE GENOMIC DNA]</scope>
    <source>
        <strain evidence="1 2">FF15</strain>
    </source>
</reference>
<proteinExistence type="predicted"/>
<evidence type="ECO:0000313" key="1">
    <source>
        <dbReference type="EMBL" id="MBA2116781.1"/>
    </source>
</evidence>
<dbReference type="AlphaFoldDB" id="A0A7V9A951"/>
<accession>A0A7V9A951</accession>
<organism evidence="1 2">
    <name type="scientific">Bremerella alba</name>
    <dbReference type="NCBI Taxonomy" id="980252"/>
    <lineage>
        <taxon>Bacteria</taxon>
        <taxon>Pseudomonadati</taxon>
        <taxon>Planctomycetota</taxon>
        <taxon>Planctomycetia</taxon>
        <taxon>Pirellulales</taxon>
        <taxon>Pirellulaceae</taxon>
        <taxon>Bremerella</taxon>
    </lineage>
</organism>
<comment type="caution">
    <text evidence="1">The sequence shown here is derived from an EMBL/GenBank/DDBJ whole genome shotgun (WGS) entry which is preliminary data.</text>
</comment>
<name>A0A7V9A951_9BACT</name>
<dbReference type="EMBL" id="JABRWO010000011">
    <property type="protein sequence ID" value="MBA2116781.1"/>
    <property type="molecule type" value="Genomic_DNA"/>
</dbReference>
<sequence length="185" mass="19837">MTNIEITKALLAAMNDVLVGVAIESEVRSVAGSSWHEVDGITGKVRLDWLEEVPEDLEAVGTQLAAEATKAIKQQEVVSGFAVAIEAGYDTGLGFSLKLAEQDQRVLFDYQQRLLRQLSKDPAEVTLADIRPLKGTDDAWHMATVAQIIDAIDGGAGHVESLNGAYAGYEAMLAAGVTDFEVDFT</sequence>
<gene>
    <name evidence="1" type="ORF">HOV93_39730</name>
</gene>
<dbReference type="RefSeq" id="WP_207398175.1">
    <property type="nucleotide sequence ID" value="NZ_JABRWO010000011.1"/>
</dbReference>
<keyword evidence="2" id="KW-1185">Reference proteome</keyword>